<dbReference type="EMBL" id="DXCV01000012">
    <property type="protein sequence ID" value="HIY87337.1"/>
    <property type="molecule type" value="Genomic_DNA"/>
</dbReference>
<keyword evidence="2" id="KW-0255">Endonuclease</keyword>
<evidence type="ECO:0000313" key="3">
    <source>
        <dbReference type="Proteomes" id="UP000886851"/>
    </source>
</evidence>
<reference evidence="2" key="1">
    <citation type="journal article" date="2021" name="PeerJ">
        <title>Extensive microbial diversity within the chicken gut microbiome revealed by metagenomics and culture.</title>
        <authorList>
            <person name="Gilroy R."/>
            <person name="Ravi A."/>
            <person name="Getino M."/>
            <person name="Pursley I."/>
            <person name="Horton D.L."/>
            <person name="Alikhan N.F."/>
            <person name="Baker D."/>
            <person name="Gharbi K."/>
            <person name="Hall N."/>
            <person name="Watson M."/>
            <person name="Adriaenssens E.M."/>
            <person name="Foster-Nyarko E."/>
            <person name="Jarju S."/>
            <person name="Secka A."/>
            <person name="Antonio M."/>
            <person name="Oren A."/>
            <person name="Chaudhuri R.R."/>
            <person name="La Ragione R."/>
            <person name="Hildebrand F."/>
            <person name="Pallen M.J."/>
        </authorList>
    </citation>
    <scope>NUCLEOTIDE SEQUENCE</scope>
    <source>
        <strain evidence="2">Gambia2-208</strain>
    </source>
</reference>
<dbReference type="SUPFAM" id="SSF56219">
    <property type="entry name" value="DNase I-like"/>
    <property type="match status" value="1"/>
</dbReference>
<dbReference type="InterPro" id="IPR036691">
    <property type="entry name" value="Endo/exonu/phosph_ase_sf"/>
</dbReference>
<dbReference type="Proteomes" id="UP000886851">
    <property type="component" value="Unassembled WGS sequence"/>
</dbReference>
<dbReference type="InterPro" id="IPR005135">
    <property type="entry name" value="Endo/exonuclease/phosphatase"/>
</dbReference>
<gene>
    <name evidence="2" type="ORF">H9824_01370</name>
</gene>
<dbReference type="PANTHER" id="PTHR14859">
    <property type="entry name" value="CALCOFLUOR WHITE HYPERSENSITIVE PROTEIN PRECURSOR"/>
    <property type="match status" value="1"/>
</dbReference>
<dbReference type="Pfam" id="PF03372">
    <property type="entry name" value="Exo_endo_phos"/>
    <property type="match status" value="1"/>
</dbReference>
<name>A0A9D2CIY8_9BACE</name>
<evidence type="ECO:0000313" key="2">
    <source>
        <dbReference type="EMBL" id="HIY87337.1"/>
    </source>
</evidence>
<evidence type="ECO:0000259" key="1">
    <source>
        <dbReference type="Pfam" id="PF03372"/>
    </source>
</evidence>
<dbReference type="InterPro" id="IPR051916">
    <property type="entry name" value="GPI-anchor_lipid_remodeler"/>
</dbReference>
<sequence>MRHKTLLVTLLAAATFTACNSKKNQPSETAQPSSEIHLMTYNVHNCIGLDDKRDYRRIAEVIRQAAPDVVALQELDSVTGRNGGIDALDSLRILTGMNSFFSAAIPYDGGSYGIGILSKEKPLSVRTVPMPGREEARTMIVAEFNDYVFCATHQSLTPEDQEASVPLILQAIDSISKPVFLAGDMNSHPYEKPQQLLRNHFTTLNDTAAHTYPADQPHGCIDYIYAFTGNGHSFEVTQDTVIAEPVASDHRPVLVTVKVGRH</sequence>
<dbReference type="GO" id="GO:0006506">
    <property type="term" value="P:GPI anchor biosynthetic process"/>
    <property type="evidence" value="ECO:0007669"/>
    <property type="project" value="TreeGrafter"/>
</dbReference>
<dbReference type="AlphaFoldDB" id="A0A9D2CIY8"/>
<dbReference type="GO" id="GO:0004519">
    <property type="term" value="F:endonuclease activity"/>
    <property type="evidence" value="ECO:0007669"/>
    <property type="project" value="UniProtKB-KW"/>
</dbReference>
<keyword evidence="2" id="KW-0540">Nuclease</keyword>
<feature type="domain" description="Endonuclease/exonuclease/phosphatase" evidence="1">
    <location>
        <begin position="39"/>
        <end position="250"/>
    </location>
</feature>
<dbReference type="Gene3D" id="3.60.10.10">
    <property type="entry name" value="Endonuclease/exonuclease/phosphatase"/>
    <property type="match status" value="1"/>
</dbReference>
<accession>A0A9D2CIY8</accession>
<organism evidence="2 3">
    <name type="scientific">Candidatus Bacteroides pullicola</name>
    <dbReference type="NCBI Taxonomy" id="2838475"/>
    <lineage>
        <taxon>Bacteria</taxon>
        <taxon>Pseudomonadati</taxon>
        <taxon>Bacteroidota</taxon>
        <taxon>Bacteroidia</taxon>
        <taxon>Bacteroidales</taxon>
        <taxon>Bacteroidaceae</taxon>
        <taxon>Bacteroides</taxon>
    </lineage>
</organism>
<dbReference type="PROSITE" id="PS51257">
    <property type="entry name" value="PROKAR_LIPOPROTEIN"/>
    <property type="match status" value="1"/>
</dbReference>
<dbReference type="GO" id="GO:0016020">
    <property type="term" value="C:membrane"/>
    <property type="evidence" value="ECO:0007669"/>
    <property type="project" value="GOC"/>
</dbReference>
<dbReference type="PANTHER" id="PTHR14859:SF15">
    <property type="entry name" value="ENDONUCLEASE_EXONUCLEASE_PHOSPHATASE DOMAIN-CONTAINING PROTEIN"/>
    <property type="match status" value="1"/>
</dbReference>
<reference evidence="2" key="2">
    <citation type="submission" date="2021-04" db="EMBL/GenBank/DDBJ databases">
        <authorList>
            <person name="Gilroy R."/>
        </authorList>
    </citation>
    <scope>NUCLEOTIDE SEQUENCE</scope>
    <source>
        <strain evidence="2">Gambia2-208</strain>
    </source>
</reference>
<keyword evidence="2" id="KW-0378">Hydrolase</keyword>
<protein>
    <submittedName>
        <fullName evidence="2">Endonuclease/exonuclease/phosphatase family protein</fullName>
    </submittedName>
</protein>
<comment type="caution">
    <text evidence="2">The sequence shown here is derived from an EMBL/GenBank/DDBJ whole genome shotgun (WGS) entry which is preliminary data.</text>
</comment>
<proteinExistence type="predicted"/>